<evidence type="ECO:0000313" key="2">
    <source>
        <dbReference type="EMBL" id="BCX49914.1"/>
    </source>
</evidence>
<dbReference type="EMBL" id="AP024702">
    <property type="protein sequence ID" value="BCX49914.1"/>
    <property type="molecule type" value="Genomic_DNA"/>
</dbReference>
<protein>
    <recommendedName>
        <fullName evidence="4">Recombinase A</fullName>
    </recommendedName>
</protein>
<evidence type="ECO:0008006" key="4">
    <source>
        <dbReference type="Google" id="ProtNLM"/>
    </source>
</evidence>
<dbReference type="InterPro" id="IPR027417">
    <property type="entry name" value="P-loop_NTPase"/>
</dbReference>
<sequence>MPSETVNALRKQLREKFPAAHRKQGGEPEHSPSPEAPAASFPLALRNFPRGAISEISPSHPACGISLLVAALVSEEPEHGRDTPLVLVDARDGFDPASFTPEECARLLWLRCRETQDAFKAADLLLRDGNLPSVLLDLSSLPSRELRRIPLSSWHRLRQLAETSDVSLIALTPVPLVPGATLRLQLTRSLSLTSLLLPRSEAIDSLHLETTRALHQSRTA</sequence>
<accession>A0ABN6HBU2</accession>
<dbReference type="RefSeq" id="WP_338686734.1">
    <property type="nucleotide sequence ID" value="NZ_AP024702.1"/>
</dbReference>
<gene>
    <name evidence="2" type="ORF">HAHE_38220</name>
</gene>
<proteinExistence type="predicted"/>
<reference evidence="2 3" key="1">
    <citation type="submission" date="2021-06" db="EMBL/GenBank/DDBJ databases">
        <title>Complete genome of Haloferula helveola possessing various polysaccharide degrading enzymes.</title>
        <authorList>
            <person name="Takami H."/>
            <person name="Huang C."/>
            <person name="Hamasaki K."/>
        </authorList>
    </citation>
    <scope>NUCLEOTIDE SEQUENCE [LARGE SCALE GENOMIC DNA]</scope>
    <source>
        <strain evidence="2 3">CN-1</strain>
    </source>
</reference>
<dbReference type="Gene3D" id="3.40.50.300">
    <property type="entry name" value="P-loop containing nucleotide triphosphate hydrolases"/>
    <property type="match status" value="1"/>
</dbReference>
<dbReference type="SUPFAM" id="SSF52540">
    <property type="entry name" value="P-loop containing nucleoside triphosphate hydrolases"/>
    <property type="match status" value="1"/>
</dbReference>
<keyword evidence="3" id="KW-1185">Reference proteome</keyword>
<feature type="compositionally biased region" description="Basic and acidic residues" evidence="1">
    <location>
        <begin position="12"/>
        <end position="32"/>
    </location>
</feature>
<organism evidence="2 3">
    <name type="scientific">Haloferula helveola</name>
    <dbReference type="NCBI Taxonomy" id="490095"/>
    <lineage>
        <taxon>Bacteria</taxon>
        <taxon>Pseudomonadati</taxon>
        <taxon>Verrucomicrobiota</taxon>
        <taxon>Verrucomicrobiia</taxon>
        <taxon>Verrucomicrobiales</taxon>
        <taxon>Verrucomicrobiaceae</taxon>
        <taxon>Haloferula</taxon>
    </lineage>
</organism>
<dbReference type="Proteomes" id="UP001374893">
    <property type="component" value="Chromosome"/>
</dbReference>
<evidence type="ECO:0000313" key="3">
    <source>
        <dbReference type="Proteomes" id="UP001374893"/>
    </source>
</evidence>
<name>A0ABN6HBU2_9BACT</name>
<feature type="region of interest" description="Disordered" evidence="1">
    <location>
        <begin position="1"/>
        <end position="39"/>
    </location>
</feature>
<evidence type="ECO:0000256" key="1">
    <source>
        <dbReference type="SAM" id="MobiDB-lite"/>
    </source>
</evidence>